<evidence type="ECO:0000256" key="8">
    <source>
        <dbReference type="ARBA" id="ARBA00025217"/>
    </source>
</evidence>
<keyword evidence="6 10" id="KW-0648">Protein biosynthesis</keyword>
<dbReference type="InterPro" id="IPR002300">
    <property type="entry name" value="aa-tRNA-synth_Ia"/>
</dbReference>
<keyword evidence="2 10" id="KW-0963">Cytoplasm</keyword>
<evidence type="ECO:0000259" key="12">
    <source>
        <dbReference type="Pfam" id="PF08264"/>
    </source>
</evidence>
<feature type="binding site" evidence="10">
    <location>
        <position position="966"/>
    </location>
    <ligand>
        <name>Zn(2+)</name>
        <dbReference type="ChEBI" id="CHEBI:29105"/>
    </ligand>
</feature>
<dbReference type="RefSeq" id="WP_160601682.1">
    <property type="nucleotide sequence ID" value="NZ_WTYU01000002.1"/>
</dbReference>
<name>A0A6L7GGC2_9SPHN</name>
<dbReference type="GO" id="GO:0004822">
    <property type="term" value="F:isoleucine-tRNA ligase activity"/>
    <property type="evidence" value="ECO:0007669"/>
    <property type="project" value="UniProtKB-UniRule"/>
</dbReference>
<dbReference type="InterPro" id="IPR001412">
    <property type="entry name" value="aa-tRNA-synth_I_CS"/>
</dbReference>
<dbReference type="Pfam" id="PF08264">
    <property type="entry name" value="Anticodon_1"/>
    <property type="match status" value="1"/>
</dbReference>
<evidence type="ECO:0000256" key="6">
    <source>
        <dbReference type="ARBA" id="ARBA00022917"/>
    </source>
</evidence>
<dbReference type="InterPro" id="IPR009080">
    <property type="entry name" value="tRNAsynth_Ia_anticodon-bd"/>
</dbReference>
<feature type="binding site" evidence="10">
    <location>
        <position position="969"/>
    </location>
    <ligand>
        <name>Zn(2+)</name>
        <dbReference type="ChEBI" id="CHEBI:29105"/>
    </ligand>
</feature>
<dbReference type="Gene3D" id="1.10.730.20">
    <property type="match status" value="1"/>
</dbReference>
<dbReference type="InterPro" id="IPR013155">
    <property type="entry name" value="M/V/L/I-tRNA-synth_anticd-bd"/>
</dbReference>
<dbReference type="GO" id="GO:0002161">
    <property type="term" value="F:aminoacyl-tRNA deacylase activity"/>
    <property type="evidence" value="ECO:0007669"/>
    <property type="project" value="InterPro"/>
</dbReference>
<evidence type="ECO:0000256" key="4">
    <source>
        <dbReference type="ARBA" id="ARBA00022741"/>
    </source>
</evidence>
<feature type="domain" description="Methionyl/Valyl/Leucyl/Isoleucyl-tRNA synthetase anticodon-binding" evidence="12">
    <location>
        <begin position="754"/>
        <end position="907"/>
    </location>
</feature>
<evidence type="ECO:0000313" key="13">
    <source>
        <dbReference type="EMBL" id="MXP15113.1"/>
    </source>
</evidence>
<dbReference type="InterPro" id="IPR023585">
    <property type="entry name" value="Ile-tRNA-ligase_type1"/>
</dbReference>
<dbReference type="OrthoDB" id="9810365at2"/>
<dbReference type="InterPro" id="IPR050081">
    <property type="entry name" value="Ile-tRNA_ligase"/>
</dbReference>
<dbReference type="EC" id="6.1.1.5" evidence="10"/>
<evidence type="ECO:0000256" key="2">
    <source>
        <dbReference type="ARBA" id="ARBA00022490"/>
    </source>
</evidence>
<evidence type="ECO:0000313" key="14">
    <source>
        <dbReference type="Proteomes" id="UP000473531"/>
    </source>
</evidence>
<keyword evidence="7 10" id="KW-0030">Aminoacyl-tRNA synthetase</keyword>
<comment type="cofactor">
    <cofactor evidence="10">
        <name>Zn(2+)</name>
        <dbReference type="ChEBI" id="CHEBI:29105"/>
    </cofactor>
    <text evidence="10">Binds 1 zinc ion per subunit.</text>
</comment>
<keyword evidence="4 10" id="KW-0547">Nucleotide-binding</keyword>
<dbReference type="InterPro" id="IPR033708">
    <property type="entry name" value="Anticodon_Ile_BEm"/>
</dbReference>
<dbReference type="EMBL" id="WTYU01000002">
    <property type="protein sequence ID" value="MXP15113.1"/>
    <property type="molecule type" value="Genomic_DNA"/>
</dbReference>
<dbReference type="GO" id="GO:0008270">
    <property type="term" value="F:zinc ion binding"/>
    <property type="evidence" value="ECO:0007669"/>
    <property type="project" value="UniProtKB-UniRule"/>
</dbReference>
<gene>
    <name evidence="10 13" type="primary">ileS</name>
    <name evidence="13" type="ORF">GRI44_10175</name>
</gene>
<dbReference type="PANTHER" id="PTHR42765">
    <property type="entry name" value="SOLEUCYL-TRNA SYNTHETASE"/>
    <property type="match status" value="1"/>
</dbReference>
<dbReference type="Pfam" id="PF00133">
    <property type="entry name" value="tRNA-synt_1"/>
    <property type="match status" value="1"/>
</dbReference>
<comment type="catalytic activity">
    <reaction evidence="9 10">
        <text>tRNA(Ile) + L-isoleucine + ATP = L-isoleucyl-tRNA(Ile) + AMP + diphosphate</text>
        <dbReference type="Rhea" id="RHEA:11060"/>
        <dbReference type="Rhea" id="RHEA-COMP:9666"/>
        <dbReference type="Rhea" id="RHEA-COMP:9695"/>
        <dbReference type="ChEBI" id="CHEBI:30616"/>
        <dbReference type="ChEBI" id="CHEBI:33019"/>
        <dbReference type="ChEBI" id="CHEBI:58045"/>
        <dbReference type="ChEBI" id="CHEBI:78442"/>
        <dbReference type="ChEBI" id="CHEBI:78528"/>
        <dbReference type="ChEBI" id="CHEBI:456215"/>
        <dbReference type="EC" id="6.1.1.5"/>
    </reaction>
</comment>
<dbReference type="Gene3D" id="3.90.740.10">
    <property type="entry name" value="Valyl/Leucyl/Isoleucyl-tRNA synthetase, editing domain"/>
    <property type="match status" value="1"/>
</dbReference>
<evidence type="ECO:0000256" key="5">
    <source>
        <dbReference type="ARBA" id="ARBA00022840"/>
    </source>
</evidence>
<evidence type="ECO:0000256" key="1">
    <source>
        <dbReference type="ARBA" id="ARBA00006887"/>
    </source>
</evidence>
<dbReference type="SUPFAM" id="SSF50677">
    <property type="entry name" value="ValRS/IleRS/LeuRS editing domain"/>
    <property type="match status" value="1"/>
</dbReference>
<comment type="subcellular location">
    <subcellularLocation>
        <location evidence="10">Cytoplasm</location>
    </subcellularLocation>
</comment>
<feature type="short sequence motif" description="'HIGH' region" evidence="10">
    <location>
        <begin position="64"/>
        <end position="74"/>
    </location>
</feature>
<dbReference type="HAMAP" id="MF_02002">
    <property type="entry name" value="Ile_tRNA_synth_type1"/>
    <property type="match status" value="1"/>
</dbReference>
<feature type="short sequence motif" description="'KMSKS' region" evidence="10">
    <location>
        <begin position="671"/>
        <end position="675"/>
    </location>
</feature>
<dbReference type="InterPro" id="IPR014729">
    <property type="entry name" value="Rossmann-like_a/b/a_fold"/>
</dbReference>
<feature type="binding site" evidence="10">
    <location>
        <position position="949"/>
    </location>
    <ligand>
        <name>Zn(2+)</name>
        <dbReference type="ChEBI" id="CHEBI:29105"/>
    </ligand>
</feature>
<keyword evidence="10" id="KW-0479">Metal-binding</keyword>
<dbReference type="GO" id="GO:0006428">
    <property type="term" value="P:isoleucyl-tRNA aminoacylation"/>
    <property type="evidence" value="ECO:0007669"/>
    <property type="project" value="UniProtKB-UniRule"/>
</dbReference>
<dbReference type="GO" id="GO:0005524">
    <property type="term" value="F:ATP binding"/>
    <property type="evidence" value="ECO:0007669"/>
    <property type="project" value="UniProtKB-UniRule"/>
</dbReference>
<feature type="binding site" evidence="10">
    <location>
        <position position="630"/>
    </location>
    <ligand>
        <name>L-isoleucyl-5'-AMP</name>
        <dbReference type="ChEBI" id="CHEBI:178002"/>
    </ligand>
</feature>
<dbReference type="GO" id="GO:0005829">
    <property type="term" value="C:cytosol"/>
    <property type="evidence" value="ECO:0007669"/>
    <property type="project" value="TreeGrafter"/>
</dbReference>
<dbReference type="CDD" id="cd07960">
    <property type="entry name" value="Anticodon_Ia_Ile_BEm"/>
    <property type="match status" value="1"/>
</dbReference>
<evidence type="ECO:0000256" key="10">
    <source>
        <dbReference type="HAMAP-Rule" id="MF_02002"/>
    </source>
</evidence>
<comment type="similarity">
    <text evidence="1 10">Belongs to the class-I aminoacyl-tRNA synthetase family. IleS type 1 subfamily.</text>
</comment>
<evidence type="ECO:0000256" key="9">
    <source>
        <dbReference type="ARBA" id="ARBA00048359"/>
    </source>
</evidence>
<evidence type="ECO:0000256" key="3">
    <source>
        <dbReference type="ARBA" id="ARBA00022598"/>
    </source>
</evidence>
<dbReference type="PANTHER" id="PTHR42765:SF1">
    <property type="entry name" value="ISOLEUCINE--TRNA LIGASE, MITOCHONDRIAL"/>
    <property type="match status" value="1"/>
</dbReference>
<comment type="subunit">
    <text evidence="10">Monomer.</text>
</comment>
<dbReference type="SUPFAM" id="SSF47323">
    <property type="entry name" value="Anticodon-binding domain of a subclass of class I aminoacyl-tRNA synthetases"/>
    <property type="match status" value="1"/>
</dbReference>
<proteinExistence type="inferred from homology"/>
<keyword evidence="14" id="KW-1185">Reference proteome</keyword>
<sequence length="979" mass="110583">MTDTPDKRDYRDTVFLPKTDFPMKAGLPQKEPGILARWQDMGLYERLREARAGAEKFILHDGPPYANGDMHIGHALNHVLKDTVVRTQSLLGKDAPYVPGWDCHGLPIEWKVEELYRKKKLDKKEVPAKEFRAECREYAQQWVDVQREQLKRLGINGRWDKPYLTMRPKAEGAIVAELHKFAETGQLYRGAKPVMWSPVEETALADAEVEYADLTDSPQIDVAFEIVESPIAELVGAHAVIWTTTPWTIPVNQALAYGPDIEYRIIEVKDAGQISASYLIATELLHHFIDRAGIIEMNESIDGEIGRQVILGSTINGSDLAGTIVQHPMHHLGGFYAKPRPMLAGDFVTTDSGTGIVHMSPDHGEDDFDLCKANGIEPVFAVMGDGRYRDDWLWLGGEDDRRRSVINKPFNAPDGPICNDLREAGALLSASADYHHSYPHSWRSKAKVIYRCTPQWFIAIDEHLAHLPALTPAEQRWENEGGDDTIDEQATAGSPTLREVALQAIADTRFVPEKGRNRLRSMVESRPDWLISRQRAWGVPIALFVHRETGELLVDADVNRRIQQAIAADTVDAWEELRAGEFLGSDRKPDDYEMVKDILDVWFDSGSTHAFVLESDEWPELQSPADLYLEGSDQHRGWFQSSLLESCGTRGRAPYKAVLTHGFTMDPKGMKMSKSLGNTVDPLKVMEQYGADIIRLWALSVDYTEDHRIGDEILKGVGDTYRKLRNTFRYMLGALVGFDHAREAVETSAMPELERYMLHRLSQLDANLRRAIDDFDFNEYVRALAEFTNEDLSAFFFDIRKDRLYCDAPDGAERRAYRTVLDILFQALIRYTAPVLVFTAEEVWSTRFPDRDSIHLEKLHALPSDWADEALAARFDALREMRETVMEAIEPLRREKTIRSGLEADVVVPENVVPEGFSDADLADLFITASVTRGQGSDVKVTRTSDHKCGRCWRLLPEVAEDGDLCARCDDVVAEMDAA</sequence>
<dbReference type="InterPro" id="IPR009008">
    <property type="entry name" value="Val/Leu/Ile-tRNA-synth_edit"/>
</dbReference>
<keyword evidence="3 10" id="KW-0436">Ligase</keyword>
<keyword evidence="10" id="KW-0862">Zinc</keyword>
<keyword evidence="5 10" id="KW-0067">ATP-binding</keyword>
<dbReference type="SUPFAM" id="SSF52374">
    <property type="entry name" value="Nucleotidylyl transferase"/>
    <property type="match status" value="1"/>
</dbReference>
<accession>A0A6L7GGC2</accession>
<dbReference type="Gene3D" id="3.40.50.620">
    <property type="entry name" value="HUPs"/>
    <property type="match status" value="2"/>
</dbReference>
<comment type="caution">
    <text evidence="13">The sequence shown here is derived from an EMBL/GenBank/DDBJ whole genome shotgun (WGS) entry which is preliminary data.</text>
</comment>
<reference evidence="13 14" key="1">
    <citation type="submission" date="2019-12" db="EMBL/GenBank/DDBJ databases">
        <title>Genomic-based taxomic classification of the family Erythrobacteraceae.</title>
        <authorList>
            <person name="Xu L."/>
        </authorList>
    </citation>
    <scope>NUCLEOTIDE SEQUENCE [LARGE SCALE GENOMIC DNA]</scope>
    <source>
        <strain evidence="13 14">KCTC 52259</strain>
    </source>
</reference>
<dbReference type="Proteomes" id="UP000473531">
    <property type="component" value="Unassembled WGS sequence"/>
</dbReference>
<organism evidence="13 14">
    <name type="scientific">Allopontixanthobacter confluentis</name>
    <dbReference type="NCBI Taxonomy" id="1849021"/>
    <lineage>
        <taxon>Bacteria</taxon>
        <taxon>Pseudomonadati</taxon>
        <taxon>Pseudomonadota</taxon>
        <taxon>Alphaproteobacteria</taxon>
        <taxon>Sphingomonadales</taxon>
        <taxon>Erythrobacteraceae</taxon>
        <taxon>Allopontixanthobacter</taxon>
    </lineage>
</organism>
<evidence type="ECO:0000256" key="7">
    <source>
        <dbReference type="ARBA" id="ARBA00023146"/>
    </source>
</evidence>
<feature type="binding site" evidence="10">
    <location>
        <position position="952"/>
    </location>
    <ligand>
        <name>Zn(2+)</name>
        <dbReference type="ChEBI" id="CHEBI:29105"/>
    </ligand>
</feature>
<dbReference type="InterPro" id="IPR002301">
    <property type="entry name" value="Ile-tRNA-ligase"/>
</dbReference>
<dbReference type="PROSITE" id="PS00178">
    <property type="entry name" value="AA_TRNA_LIGASE_I"/>
    <property type="match status" value="1"/>
</dbReference>
<dbReference type="NCBIfam" id="TIGR00392">
    <property type="entry name" value="ileS"/>
    <property type="match status" value="1"/>
</dbReference>
<comment type="function">
    <text evidence="8 10">Catalyzes the attachment of isoleucine to tRNA(Ile). As IleRS can inadvertently accommodate and process structurally similar amino acids such as valine, to avoid such errors it has two additional distinct tRNA(Ile)-dependent editing activities. One activity is designated as 'pretransfer' editing and involves the hydrolysis of activated Val-AMP. The other activity is designated 'posttransfer' editing and involves deacylation of mischarged Val-tRNA(Ile).</text>
</comment>
<dbReference type="GO" id="GO:0000049">
    <property type="term" value="F:tRNA binding"/>
    <property type="evidence" value="ECO:0007669"/>
    <property type="project" value="InterPro"/>
</dbReference>
<protein>
    <recommendedName>
        <fullName evidence="10">Isoleucine--tRNA ligase</fullName>
        <ecNumber evidence="10">6.1.1.5</ecNumber>
    </recommendedName>
    <alternativeName>
        <fullName evidence="10">Isoleucyl-tRNA synthetase</fullName>
        <shortName evidence="10">IleRS</shortName>
    </alternativeName>
</protein>
<dbReference type="AlphaFoldDB" id="A0A6L7GGC2"/>
<feature type="binding site" evidence="10">
    <location>
        <position position="674"/>
    </location>
    <ligand>
        <name>ATP</name>
        <dbReference type="ChEBI" id="CHEBI:30616"/>
    </ligand>
</feature>
<dbReference type="PRINTS" id="PR00984">
    <property type="entry name" value="TRNASYNTHILE"/>
</dbReference>
<feature type="domain" description="Aminoacyl-tRNA synthetase class Ia" evidence="11">
    <location>
        <begin position="34"/>
        <end position="709"/>
    </location>
</feature>
<evidence type="ECO:0000259" key="11">
    <source>
        <dbReference type="Pfam" id="PF00133"/>
    </source>
</evidence>
<comment type="domain">
    <text evidence="10">IleRS has two distinct active sites: one for aminoacylation and one for editing. The misactivated valine is translocated from the active site to the editing site, which sterically excludes the correctly activated isoleucine. The single editing site contains two valyl binding pockets, one specific for each substrate (Val-AMP or Val-tRNA(Ile)).</text>
</comment>